<dbReference type="Gene3D" id="1.10.10.60">
    <property type="entry name" value="Homeodomain-like"/>
    <property type="match status" value="1"/>
</dbReference>
<dbReference type="GO" id="GO:0043565">
    <property type="term" value="F:sequence-specific DNA binding"/>
    <property type="evidence" value="ECO:0007669"/>
    <property type="project" value="InterPro"/>
</dbReference>
<sequence length="332" mass="34936">MPEPLPIWFLVLPNTLLLDIAGPAEAFRLANQQRARRGAPPLFALHYIGPEAASMSSVGLGLANLEALPEVLPASSWLFLLGRPGEAGDVVRAAPPWLAARHWLARVVAPALTAPTPALRLMTVCSGALLAADAGLVGTRCITTHHELLDELRQMAPAAQVVGNRVFVQDGPLFSSAGITAGIDLALHSIAHIAGEAMAAAVAQVMVVFQRRAGDAPERSPLLACRSHLHPAVHKVQNAVHADPTRDWSADALAEVAHVTPRHLGRLFQQHAGLSPRDYVAQVRLALVDAALASGLPRGQALAQAGFSSMRAWQRARATAPGSAQPSQQASG</sequence>
<dbReference type="EMBL" id="CP022423">
    <property type="protein sequence ID" value="ASM76048.1"/>
    <property type="molecule type" value="Genomic_DNA"/>
</dbReference>
<dbReference type="InterPro" id="IPR009057">
    <property type="entry name" value="Homeodomain-like_sf"/>
</dbReference>
<dbReference type="SUPFAM" id="SSF52317">
    <property type="entry name" value="Class I glutamine amidotransferase-like"/>
    <property type="match status" value="1"/>
</dbReference>
<dbReference type="SUPFAM" id="SSF46689">
    <property type="entry name" value="Homeodomain-like"/>
    <property type="match status" value="1"/>
</dbReference>
<dbReference type="PANTHER" id="PTHR43130:SF3">
    <property type="entry name" value="HTH-TYPE TRANSCRIPTIONAL REGULATOR RV1931C"/>
    <property type="match status" value="1"/>
</dbReference>
<evidence type="ECO:0000256" key="2">
    <source>
        <dbReference type="ARBA" id="ARBA00023163"/>
    </source>
</evidence>
<evidence type="ECO:0000256" key="1">
    <source>
        <dbReference type="ARBA" id="ARBA00023015"/>
    </source>
</evidence>
<dbReference type="Proteomes" id="UP000199729">
    <property type="component" value="Chromosome"/>
</dbReference>
<dbReference type="KEGG" id="vff:VITFI_CDS0269"/>
<name>A0A221KAK1_VITFI</name>
<dbReference type="PANTHER" id="PTHR43130">
    <property type="entry name" value="ARAC-FAMILY TRANSCRIPTIONAL REGULATOR"/>
    <property type="match status" value="1"/>
</dbReference>
<keyword evidence="1" id="KW-0805">Transcription regulation</keyword>
<keyword evidence="2" id="KW-0804">Transcription</keyword>
<accession>A0A221KAK1</accession>
<organism evidence="4 5">
    <name type="scientific">Vitreoscilla filiformis</name>
    <dbReference type="NCBI Taxonomy" id="63"/>
    <lineage>
        <taxon>Bacteria</taxon>
        <taxon>Pseudomonadati</taxon>
        <taxon>Pseudomonadota</taxon>
        <taxon>Betaproteobacteria</taxon>
        <taxon>Neisseriales</taxon>
        <taxon>Neisseriaceae</taxon>
        <taxon>Vitreoscilla</taxon>
    </lineage>
</organism>
<evidence type="ECO:0000313" key="5">
    <source>
        <dbReference type="Proteomes" id="UP000199729"/>
    </source>
</evidence>
<gene>
    <name evidence="4" type="ORF">VITFI_CDS0269</name>
</gene>
<reference evidence="4 5" key="1">
    <citation type="submission" date="2017-07" db="EMBL/GenBank/DDBJ databases">
        <title>Complete Genome Sequence of the cosmetic ferment Vitreoscilla filiformis (ATCC15551).</title>
        <authorList>
            <person name="Contreras S."/>
            <person name="Sagory-Zalkind P."/>
            <person name="Blanquart H."/>
            <person name="Iltis A."/>
            <person name="Morand S.C."/>
        </authorList>
    </citation>
    <scope>NUCLEOTIDE SEQUENCE [LARGE SCALE GENOMIC DNA]</scope>
    <source>
        <strain evidence="4 5">ATCC 15551</strain>
    </source>
</reference>
<dbReference type="GO" id="GO:0003700">
    <property type="term" value="F:DNA-binding transcription factor activity"/>
    <property type="evidence" value="ECO:0007669"/>
    <property type="project" value="InterPro"/>
</dbReference>
<dbReference type="InterPro" id="IPR018060">
    <property type="entry name" value="HTH_AraC"/>
</dbReference>
<dbReference type="Pfam" id="PF12833">
    <property type="entry name" value="HTH_18"/>
    <property type="match status" value="1"/>
</dbReference>
<dbReference type="PROSITE" id="PS01124">
    <property type="entry name" value="HTH_ARAC_FAMILY_2"/>
    <property type="match status" value="1"/>
</dbReference>
<feature type="domain" description="HTH araC/xylS-type" evidence="3">
    <location>
        <begin position="234"/>
        <end position="309"/>
    </location>
</feature>
<dbReference type="InterPro" id="IPR052158">
    <property type="entry name" value="INH-QAR"/>
</dbReference>
<protein>
    <submittedName>
        <fullName evidence="4">AraC family transcriptional regulator</fullName>
    </submittedName>
</protein>
<evidence type="ECO:0000259" key="3">
    <source>
        <dbReference type="PROSITE" id="PS01124"/>
    </source>
</evidence>
<dbReference type="Gene3D" id="3.40.50.880">
    <property type="match status" value="1"/>
</dbReference>
<keyword evidence="5" id="KW-1185">Reference proteome</keyword>
<dbReference type="AlphaFoldDB" id="A0A221KAK1"/>
<dbReference type="InterPro" id="IPR029062">
    <property type="entry name" value="Class_I_gatase-like"/>
</dbReference>
<evidence type="ECO:0000313" key="4">
    <source>
        <dbReference type="EMBL" id="ASM76048.1"/>
    </source>
</evidence>
<proteinExistence type="predicted"/>
<dbReference type="OrthoDB" id="9794896at2"/>
<dbReference type="SMART" id="SM00342">
    <property type="entry name" value="HTH_ARAC"/>
    <property type="match status" value="1"/>
</dbReference>